<evidence type="ECO:0000313" key="7">
    <source>
        <dbReference type="EMBL" id="SIO22082.1"/>
    </source>
</evidence>
<protein>
    <submittedName>
        <fullName evidence="7">Aromatic acid exporter family member 1</fullName>
    </submittedName>
</protein>
<name>A0A1N6HQM9_9LACT</name>
<dbReference type="InterPro" id="IPR010343">
    <property type="entry name" value="ArAE_1"/>
</dbReference>
<evidence type="ECO:0000313" key="8">
    <source>
        <dbReference type="Proteomes" id="UP000184758"/>
    </source>
</evidence>
<dbReference type="AlphaFoldDB" id="A0A1N6HQM9"/>
<organism evidence="7 8">
    <name type="scientific">Carnobacterium alterfunditum</name>
    <dbReference type="NCBI Taxonomy" id="28230"/>
    <lineage>
        <taxon>Bacteria</taxon>
        <taxon>Bacillati</taxon>
        <taxon>Bacillota</taxon>
        <taxon>Bacilli</taxon>
        <taxon>Lactobacillales</taxon>
        <taxon>Carnobacteriaceae</taxon>
        <taxon>Carnobacterium</taxon>
    </lineage>
</organism>
<dbReference type="EMBL" id="FSRN01000001">
    <property type="protein sequence ID" value="SIO22082.1"/>
    <property type="molecule type" value="Genomic_DNA"/>
</dbReference>
<accession>A0A1N6HQM9</accession>
<dbReference type="GO" id="GO:0005886">
    <property type="term" value="C:plasma membrane"/>
    <property type="evidence" value="ECO:0007669"/>
    <property type="project" value="UniProtKB-SubCell"/>
</dbReference>
<dbReference type="Pfam" id="PF06081">
    <property type="entry name" value="ArAE_1"/>
    <property type="match status" value="1"/>
</dbReference>
<evidence type="ECO:0000256" key="1">
    <source>
        <dbReference type="ARBA" id="ARBA00004651"/>
    </source>
</evidence>
<evidence type="ECO:0000256" key="2">
    <source>
        <dbReference type="ARBA" id="ARBA00022475"/>
    </source>
</evidence>
<keyword evidence="5 6" id="KW-0472">Membrane</keyword>
<feature type="transmembrane region" description="Helical" evidence="6">
    <location>
        <begin position="83"/>
        <end position="101"/>
    </location>
</feature>
<sequence>MTIGNYRIGMRTLKTGLAVGLCLLLFHFLDREPPMIAALSAVFGLREDWQKSLKFGKTRIFGNSIGAIFAAFLVLLQQFSGQFFLVEMIGVPLSVILIIVFCDLTNYNNGIIGASAAFLIIYFSIPTDETVLYAFARIVDTFIGTFIAISVNRLIPGGPKPSDKFQT</sequence>
<feature type="transmembrane region" description="Helical" evidence="6">
    <location>
        <begin position="132"/>
        <end position="155"/>
    </location>
</feature>
<keyword evidence="8" id="KW-1185">Reference proteome</keyword>
<dbReference type="OrthoDB" id="1653617at2"/>
<dbReference type="eggNOG" id="COG4129">
    <property type="taxonomic scope" value="Bacteria"/>
</dbReference>
<dbReference type="RefSeq" id="WP_034545696.1">
    <property type="nucleotide sequence ID" value="NZ_FSRN01000001.1"/>
</dbReference>
<dbReference type="STRING" id="28230.SAMN05878443_2015"/>
<proteinExistence type="predicted"/>
<feature type="transmembrane region" description="Helical" evidence="6">
    <location>
        <begin position="107"/>
        <end position="125"/>
    </location>
</feature>
<dbReference type="Proteomes" id="UP000184758">
    <property type="component" value="Unassembled WGS sequence"/>
</dbReference>
<evidence type="ECO:0000256" key="6">
    <source>
        <dbReference type="SAM" id="Phobius"/>
    </source>
</evidence>
<comment type="subcellular location">
    <subcellularLocation>
        <location evidence="1">Cell membrane</location>
        <topology evidence="1">Multi-pass membrane protein</topology>
    </subcellularLocation>
</comment>
<reference evidence="8" key="1">
    <citation type="submission" date="2016-11" db="EMBL/GenBank/DDBJ databases">
        <authorList>
            <person name="Varghese N."/>
            <person name="Submissions S."/>
        </authorList>
    </citation>
    <scope>NUCLEOTIDE SEQUENCE [LARGE SCALE GENOMIC DNA]</scope>
    <source>
        <strain evidence="8">313</strain>
    </source>
</reference>
<keyword evidence="2" id="KW-1003">Cell membrane</keyword>
<evidence type="ECO:0000256" key="5">
    <source>
        <dbReference type="ARBA" id="ARBA00023136"/>
    </source>
</evidence>
<feature type="transmembrane region" description="Helical" evidence="6">
    <location>
        <begin position="60"/>
        <end position="76"/>
    </location>
</feature>
<keyword evidence="4 6" id="KW-1133">Transmembrane helix</keyword>
<evidence type="ECO:0000256" key="4">
    <source>
        <dbReference type="ARBA" id="ARBA00022989"/>
    </source>
</evidence>
<keyword evidence="3 6" id="KW-0812">Transmembrane</keyword>
<evidence type="ECO:0000256" key="3">
    <source>
        <dbReference type="ARBA" id="ARBA00022692"/>
    </source>
</evidence>
<gene>
    <name evidence="7" type="ORF">SAMN05878443_2015</name>
</gene>